<dbReference type="GO" id="GO:0016791">
    <property type="term" value="F:phosphatase activity"/>
    <property type="evidence" value="ECO:0007669"/>
    <property type="project" value="UniProtKB-ARBA"/>
</dbReference>
<dbReference type="AlphaFoldDB" id="A0A284RNN2"/>
<dbReference type="InterPro" id="IPR006439">
    <property type="entry name" value="HAD-SF_hydro_IA"/>
</dbReference>
<dbReference type="NCBIfam" id="TIGR01428">
    <property type="entry name" value="HAD_type_II"/>
    <property type="match status" value="1"/>
</dbReference>
<proteinExistence type="inferred from homology"/>
<evidence type="ECO:0000256" key="1">
    <source>
        <dbReference type="ARBA" id="ARBA00008106"/>
    </source>
</evidence>
<dbReference type="STRING" id="47428.A0A284RNN2"/>
<dbReference type="Gene3D" id="3.40.50.1000">
    <property type="entry name" value="HAD superfamily/HAD-like"/>
    <property type="match status" value="1"/>
</dbReference>
<dbReference type="SUPFAM" id="SSF56784">
    <property type="entry name" value="HAD-like"/>
    <property type="match status" value="1"/>
</dbReference>
<dbReference type="EMBL" id="FUEG01000012">
    <property type="protein sequence ID" value="SJL10382.1"/>
    <property type="molecule type" value="Genomic_DNA"/>
</dbReference>
<name>A0A284RNN2_ARMOS</name>
<accession>A0A284RNN2</accession>
<dbReference type="Gene3D" id="1.10.150.240">
    <property type="entry name" value="Putative phosphatase, domain 2"/>
    <property type="match status" value="1"/>
</dbReference>
<dbReference type="SFLD" id="SFLDS00003">
    <property type="entry name" value="Haloacid_Dehalogenase"/>
    <property type="match status" value="1"/>
</dbReference>
<comment type="similarity">
    <text evidence="1">Belongs to the HAD-like hydrolase superfamily. S-2-haloalkanoic acid dehalogenase family.</text>
</comment>
<evidence type="ECO:0000256" key="2">
    <source>
        <dbReference type="ARBA" id="ARBA00022801"/>
    </source>
</evidence>
<dbReference type="InterPro" id="IPR006328">
    <property type="entry name" value="2-HAD"/>
</dbReference>
<dbReference type="OrthoDB" id="2363873at2759"/>
<dbReference type="GO" id="GO:0019120">
    <property type="term" value="F:hydrolase activity, acting on acid halide bonds, in C-halide compounds"/>
    <property type="evidence" value="ECO:0007669"/>
    <property type="project" value="InterPro"/>
</dbReference>
<keyword evidence="2 3" id="KW-0378">Hydrolase</keyword>
<dbReference type="PANTHER" id="PTHR43316:SF3">
    <property type="entry name" value="HALOACID DEHALOGENASE, TYPE II (AFU_ORTHOLOGUE AFUA_2G07750)-RELATED"/>
    <property type="match status" value="1"/>
</dbReference>
<dbReference type="InterPro" id="IPR051540">
    <property type="entry name" value="S-2-haloacid_dehalogenase"/>
</dbReference>
<dbReference type="InterPro" id="IPR036412">
    <property type="entry name" value="HAD-like_sf"/>
</dbReference>
<dbReference type="NCBIfam" id="TIGR01549">
    <property type="entry name" value="HAD-SF-IA-v1"/>
    <property type="match status" value="1"/>
</dbReference>
<evidence type="ECO:0000313" key="4">
    <source>
        <dbReference type="Proteomes" id="UP000219338"/>
    </source>
</evidence>
<sequence>MIQALIFDLMGTCTDWCSSVLSALDSKPPLADPHSFAMDWRAGFFEEIHRRFQAGEDPEDIDITHRRVLDRLLSERNIGMDSAWDEETRNDIVRSWHIQRAWPDAVKGIERLKNEFFVIVLANGTTRLQLDIIQSSQLPFHTLLSSQLLGLTKPDPKIYQKAIDLLNLKPEECLMVAAHAYDLRAAASTGMKTAYIHRSTEDPEEDMDRLRQTFAFFVEGTDGSDSSGLVKLATILEA</sequence>
<dbReference type="NCBIfam" id="TIGR01493">
    <property type="entry name" value="HAD-SF-IA-v2"/>
    <property type="match status" value="1"/>
</dbReference>
<dbReference type="Proteomes" id="UP000219338">
    <property type="component" value="Unassembled WGS sequence"/>
</dbReference>
<evidence type="ECO:0000313" key="3">
    <source>
        <dbReference type="EMBL" id="SJL10382.1"/>
    </source>
</evidence>
<dbReference type="PANTHER" id="PTHR43316">
    <property type="entry name" value="HYDROLASE, HALOACID DELAHOGENASE-RELATED"/>
    <property type="match status" value="1"/>
</dbReference>
<reference evidence="4" key="1">
    <citation type="journal article" date="2017" name="Nat. Ecol. Evol.">
        <title>Genome expansion and lineage-specific genetic innovations in the forest pathogenic fungi Armillaria.</title>
        <authorList>
            <person name="Sipos G."/>
            <person name="Prasanna A.N."/>
            <person name="Walter M.C."/>
            <person name="O'Connor E."/>
            <person name="Balint B."/>
            <person name="Krizsan K."/>
            <person name="Kiss B."/>
            <person name="Hess J."/>
            <person name="Varga T."/>
            <person name="Slot J."/>
            <person name="Riley R."/>
            <person name="Boka B."/>
            <person name="Rigling D."/>
            <person name="Barry K."/>
            <person name="Lee J."/>
            <person name="Mihaltcheva S."/>
            <person name="LaButti K."/>
            <person name="Lipzen A."/>
            <person name="Waldron R."/>
            <person name="Moloney N.M."/>
            <person name="Sperisen C."/>
            <person name="Kredics L."/>
            <person name="Vagvoelgyi C."/>
            <person name="Patrignani A."/>
            <person name="Fitzpatrick D."/>
            <person name="Nagy I."/>
            <person name="Doyle S."/>
            <person name="Anderson J.B."/>
            <person name="Grigoriev I.V."/>
            <person name="Gueldener U."/>
            <person name="Muensterkoetter M."/>
            <person name="Nagy L.G."/>
        </authorList>
    </citation>
    <scope>NUCLEOTIDE SEQUENCE [LARGE SCALE GENOMIC DNA]</scope>
    <source>
        <strain evidence="4">C18/9</strain>
    </source>
</reference>
<dbReference type="SFLD" id="SFLDG01129">
    <property type="entry name" value="C1.5:_HAD__Beta-PGM__Phosphata"/>
    <property type="match status" value="1"/>
</dbReference>
<dbReference type="InterPro" id="IPR023214">
    <property type="entry name" value="HAD_sf"/>
</dbReference>
<gene>
    <name evidence="3" type="ORF">ARMOST_13768</name>
</gene>
<keyword evidence="4" id="KW-1185">Reference proteome</keyword>
<dbReference type="Pfam" id="PF00702">
    <property type="entry name" value="Hydrolase"/>
    <property type="match status" value="1"/>
</dbReference>
<protein>
    <submittedName>
        <fullName evidence="3">Related to hydrolase (HAD superfamily)</fullName>
    </submittedName>
</protein>
<organism evidence="3 4">
    <name type="scientific">Armillaria ostoyae</name>
    <name type="common">Armillaria root rot fungus</name>
    <dbReference type="NCBI Taxonomy" id="47428"/>
    <lineage>
        <taxon>Eukaryota</taxon>
        <taxon>Fungi</taxon>
        <taxon>Dikarya</taxon>
        <taxon>Basidiomycota</taxon>
        <taxon>Agaricomycotina</taxon>
        <taxon>Agaricomycetes</taxon>
        <taxon>Agaricomycetidae</taxon>
        <taxon>Agaricales</taxon>
        <taxon>Marasmiineae</taxon>
        <taxon>Physalacriaceae</taxon>
        <taxon>Armillaria</taxon>
    </lineage>
</organism>
<dbReference type="InterPro" id="IPR023198">
    <property type="entry name" value="PGP-like_dom2"/>
</dbReference>
<dbReference type="OMA" id="DLMGTCT"/>